<proteinExistence type="predicted"/>
<sequence length="49" mass="5550">MPVFARVPRLRHSTLARTGDGGIRELSMGSEDDGATWEVEYDLHWVPHT</sequence>
<organism evidence="1 2">
    <name type="scientific">Novosphingobium decolorationis</name>
    <dbReference type="NCBI Taxonomy" id="2698673"/>
    <lineage>
        <taxon>Bacteria</taxon>
        <taxon>Pseudomonadati</taxon>
        <taxon>Pseudomonadota</taxon>
        <taxon>Alphaproteobacteria</taxon>
        <taxon>Sphingomonadales</taxon>
        <taxon>Sphingomonadaceae</taxon>
        <taxon>Novosphingobium</taxon>
    </lineage>
</organism>
<accession>A0ABX8E7B7</accession>
<dbReference type="RefSeq" id="WP_213500361.1">
    <property type="nucleotide sequence ID" value="NZ_CP054856.1"/>
</dbReference>
<dbReference type="EMBL" id="CP054856">
    <property type="protein sequence ID" value="QVM84758.1"/>
    <property type="molecule type" value="Genomic_DNA"/>
</dbReference>
<reference evidence="1 2" key="1">
    <citation type="journal article" date="2021" name="Int. J. Syst. Evol. Microbiol.">
        <title>Novosphingobium decolorationis sp. nov., an aniline blue-decolourizing bacterium isolated from East Pacific sediment.</title>
        <authorList>
            <person name="Chen X."/>
            <person name="Dong B."/>
            <person name="Chen T."/>
            <person name="Ren N."/>
            <person name="Wang J."/>
            <person name="Xu Y."/>
            <person name="Yang J."/>
            <person name="Zhu S."/>
            <person name="Chen J."/>
        </authorList>
    </citation>
    <scope>NUCLEOTIDE SEQUENCE [LARGE SCALE GENOMIC DNA]</scope>
    <source>
        <strain evidence="1 2">502str22</strain>
    </source>
</reference>
<evidence type="ECO:0000313" key="1">
    <source>
        <dbReference type="EMBL" id="QVM84758.1"/>
    </source>
</evidence>
<name>A0ABX8E7B7_9SPHN</name>
<gene>
    <name evidence="1" type="ORF">HT578_14645</name>
</gene>
<keyword evidence="2" id="KW-1185">Reference proteome</keyword>
<dbReference type="Proteomes" id="UP000677126">
    <property type="component" value="Chromosome"/>
</dbReference>
<protein>
    <submittedName>
        <fullName evidence="1">Uncharacterized protein</fullName>
    </submittedName>
</protein>
<evidence type="ECO:0000313" key="2">
    <source>
        <dbReference type="Proteomes" id="UP000677126"/>
    </source>
</evidence>